<sequence length="215" mass="22589">MTAARRRWAIAAAAVLAVVLVLVAWYAIQAERGSDTAQPVATSTPLAEQGVQGGTRVSPSNTLGAPVPAPETSSDTSSDTDDRADGSPIDPWWRRVPPVAGDLVPIDRFASGHVRITRAGDHLLVTIQDLRVASYDSELPAVRVLLSEGPVVGERRGYWTQQGADDDLGTIPSDVGTITFDLEAPRGIPDPVRSVVLLDPDSGQVLGGAALIPTD</sequence>
<protein>
    <submittedName>
        <fullName evidence="2">Uncharacterized protein</fullName>
    </submittedName>
</protein>
<gene>
    <name evidence="2" type="ORF">EDF64_11432</name>
</gene>
<organism evidence="2 3">
    <name type="scientific">Curtobacterium flaccumfaciens</name>
    <dbReference type="NCBI Taxonomy" id="2035"/>
    <lineage>
        <taxon>Bacteria</taxon>
        <taxon>Bacillati</taxon>
        <taxon>Actinomycetota</taxon>
        <taxon>Actinomycetes</taxon>
        <taxon>Micrococcales</taxon>
        <taxon>Microbacteriaceae</taxon>
        <taxon>Curtobacterium</taxon>
    </lineage>
</organism>
<feature type="region of interest" description="Disordered" evidence="1">
    <location>
        <begin position="34"/>
        <end position="93"/>
    </location>
</feature>
<dbReference type="RefSeq" id="WP_133520993.1">
    <property type="nucleotide sequence ID" value="NZ_SNVW01000014.1"/>
</dbReference>
<dbReference type="EMBL" id="SNVW01000014">
    <property type="protein sequence ID" value="TDN41952.1"/>
    <property type="molecule type" value="Genomic_DNA"/>
</dbReference>
<reference evidence="2 3" key="1">
    <citation type="submission" date="2019-03" db="EMBL/GenBank/DDBJ databases">
        <title>Genomic analyses of the natural microbiome of Caenorhabditis elegans.</title>
        <authorList>
            <person name="Samuel B."/>
        </authorList>
    </citation>
    <scope>NUCLEOTIDE SEQUENCE [LARGE SCALE GENOMIC DNA]</scope>
    <source>
        <strain evidence="2 3">JUb65</strain>
    </source>
</reference>
<name>A0A4V3BK95_9MICO</name>
<accession>A0A4V3BK95</accession>
<proteinExistence type="predicted"/>
<evidence type="ECO:0000313" key="3">
    <source>
        <dbReference type="Proteomes" id="UP000295764"/>
    </source>
</evidence>
<evidence type="ECO:0000256" key="1">
    <source>
        <dbReference type="SAM" id="MobiDB-lite"/>
    </source>
</evidence>
<feature type="compositionally biased region" description="Polar residues" evidence="1">
    <location>
        <begin position="35"/>
        <end position="46"/>
    </location>
</feature>
<dbReference type="OrthoDB" id="5018106at2"/>
<dbReference type="AlphaFoldDB" id="A0A4V3BK95"/>
<dbReference type="Proteomes" id="UP000295764">
    <property type="component" value="Unassembled WGS sequence"/>
</dbReference>
<evidence type="ECO:0000313" key="2">
    <source>
        <dbReference type="EMBL" id="TDN41952.1"/>
    </source>
</evidence>
<comment type="caution">
    <text evidence="2">The sequence shown here is derived from an EMBL/GenBank/DDBJ whole genome shotgun (WGS) entry which is preliminary data.</text>
</comment>